<dbReference type="EMBL" id="SIOP01000009">
    <property type="protein sequence ID" value="TAY41384.1"/>
    <property type="molecule type" value="Genomic_DNA"/>
</dbReference>
<gene>
    <name evidence="1" type="ORF">ELH90_38320</name>
</gene>
<sequence length="108" mass="11934">MDLTECVLLQALPFGYAHQEYVTLASTIHNCNPNFAKTIDRLLGALFCADPSGRKRCLSPDRRCPACLVEGPSFKVYDGDRQLGDDFPYPGEAAAYATSLPKRDHPRS</sequence>
<comment type="caution">
    <text evidence="1">The sequence shown here is derived from an EMBL/GenBank/DDBJ whole genome shotgun (WGS) entry which is preliminary data.</text>
</comment>
<evidence type="ECO:0000313" key="1">
    <source>
        <dbReference type="EMBL" id="TAY41384.1"/>
    </source>
</evidence>
<protein>
    <submittedName>
        <fullName evidence="1">Uncharacterized protein</fullName>
    </submittedName>
</protein>
<accession>A0A7M3DI63</accession>
<organism evidence="1 2">
    <name type="scientific">Rhizobium leguminosarum</name>
    <dbReference type="NCBI Taxonomy" id="384"/>
    <lineage>
        <taxon>Bacteria</taxon>
        <taxon>Pseudomonadati</taxon>
        <taxon>Pseudomonadota</taxon>
        <taxon>Alphaproteobacteria</taxon>
        <taxon>Hyphomicrobiales</taxon>
        <taxon>Rhizobiaceae</taxon>
        <taxon>Rhizobium/Agrobacterium group</taxon>
        <taxon>Rhizobium</taxon>
    </lineage>
</organism>
<name>A0A7M3DI63_RHILE</name>
<proteinExistence type="predicted"/>
<evidence type="ECO:0000313" key="2">
    <source>
        <dbReference type="Proteomes" id="UP000292974"/>
    </source>
</evidence>
<dbReference type="AlphaFoldDB" id="A0A7M3DI63"/>
<reference evidence="1 2" key="1">
    <citation type="submission" date="2019-02" db="EMBL/GenBank/DDBJ databases">
        <title>The genomic architecture of introgression among sibling species of bacteria.</title>
        <authorList>
            <person name="Cavassim M.I.A."/>
            <person name="Moeskjaer S."/>
            <person name="Moslemi C."/>
            <person name="Fields B."/>
            <person name="Bachmann A."/>
            <person name="Vilhjalmsson B."/>
            <person name="Schierup M.H."/>
            <person name="Young J.P.W."/>
            <person name="Andersen S.U."/>
        </authorList>
    </citation>
    <scope>NUCLEOTIDE SEQUENCE [LARGE SCALE GENOMIC DNA]</scope>
    <source>
        <strain evidence="1 2">SM135B</strain>
    </source>
</reference>
<dbReference type="Proteomes" id="UP000292974">
    <property type="component" value="Unassembled WGS sequence"/>
</dbReference>